<dbReference type="InterPro" id="IPR029069">
    <property type="entry name" value="HotDog_dom_sf"/>
</dbReference>
<keyword evidence="7" id="KW-0456">Lyase</keyword>
<dbReference type="EMBL" id="KF796595">
    <property type="protein sequence ID" value="AHN97663.1"/>
    <property type="molecule type" value="Genomic_DNA"/>
</dbReference>
<evidence type="ECO:0000256" key="4">
    <source>
        <dbReference type="ARBA" id="ARBA00022516"/>
    </source>
</evidence>
<dbReference type="GO" id="GO:0009245">
    <property type="term" value="P:lipid A biosynthetic process"/>
    <property type="evidence" value="ECO:0007669"/>
    <property type="project" value="UniProtKB-KW"/>
</dbReference>
<evidence type="ECO:0000256" key="2">
    <source>
        <dbReference type="ARBA" id="ARBA00013167"/>
    </source>
</evidence>
<protein>
    <recommendedName>
        <fullName evidence="2">3-hydroxyacyl-[acyl-carrier-protein] dehydratase</fullName>
        <ecNumber evidence="2">4.2.1.59</ecNumber>
    </recommendedName>
</protein>
<evidence type="ECO:0000313" key="10">
    <source>
        <dbReference type="EMBL" id="AHN97663.1"/>
    </source>
</evidence>
<evidence type="ECO:0000256" key="9">
    <source>
        <dbReference type="SAM" id="MobiDB-lite"/>
    </source>
</evidence>
<sequence>MDRTPAIAPDSPQTGSRSPMPLHGHPLQFHDIQAILPHRYPCLLVDRVLPAGTCIAEGRLSAIKNITANEPTFWSGHARFAGFPGVLLVEALAQSTGLLAHYYLGALNEGEHYYFASIQRARFYRAARPGDQVLMEVAFVRRRGAIARFTGRASIDGRRICTADFMCARK</sequence>
<evidence type="ECO:0000256" key="7">
    <source>
        <dbReference type="ARBA" id="ARBA00023239"/>
    </source>
</evidence>
<keyword evidence="6" id="KW-0443">Lipid metabolism</keyword>
<dbReference type="SUPFAM" id="SSF54637">
    <property type="entry name" value="Thioesterase/thiol ester dehydrase-isomerase"/>
    <property type="match status" value="1"/>
</dbReference>
<organism evidence="10">
    <name type="scientific">uncultured bacterium Lac_20</name>
    <dbReference type="NCBI Taxonomy" id="1447234"/>
    <lineage>
        <taxon>Bacteria</taxon>
        <taxon>environmental samples</taxon>
    </lineage>
</organism>
<dbReference type="PANTHER" id="PTHR30272:SF1">
    <property type="entry name" value="3-HYDROXYACYL-[ACYL-CARRIER-PROTEIN] DEHYDRATASE"/>
    <property type="match status" value="1"/>
</dbReference>
<dbReference type="GO" id="GO:0005737">
    <property type="term" value="C:cytoplasm"/>
    <property type="evidence" value="ECO:0007669"/>
    <property type="project" value="UniProtKB-SubCell"/>
</dbReference>
<name>X2LBM9_9BACT</name>
<dbReference type="AlphaFoldDB" id="X2LBM9"/>
<evidence type="ECO:0000256" key="8">
    <source>
        <dbReference type="ARBA" id="ARBA00025049"/>
    </source>
</evidence>
<dbReference type="NCBIfam" id="NF000582">
    <property type="entry name" value="PRK00006.1"/>
    <property type="match status" value="1"/>
</dbReference>
<dbReference type="PANTHER" id="PTHR30272">
    <property type="entry name" value="3-HYDROXYACYL-[ACYL-CARRIER-PROTEIN] DEHYDRATASE"/>
    <property type="match status" value="1"/>
</dbReference>
<dbReference type="FunFam" id="3.10.129.10:FF:000001">
    <property type="entry name" value="3-hydroxyacyl-[acyl-carrier-protein] dehydratase FabZ"/>
    <property type="match status" value="1"/>
</dbReference>
<dbReference type="CDD" id="cd01288">
    <property type="entry name" value="FabZ"/>
    <property type="match status" value="1"/>
</dbReference>
<dbReference type="Gene3D" id="3.10.129.10">
    <property type="entry name" value="Hotdog Thioesterase"/>
    <property type="match status" value="1"/>
</dbReference>
<dbReference type="Pfam" id="PF07977">
    <property type="entry name" value="FabA"/>
    <property type="match status" value="1"/>
</dbReference>
<keyword evidence="3" id="KW-0963">Cytoplasm</keyword>
<keyword evidence="4" id="KW-0444">Lipid biosynthesis</keyword>
<dbReference type="GO" id="GO:0019171">
    <property type="term" value="F:(3R)-hydroxyacyl-[acyl-carrier-protein] dehydratase activity"/>
    <property type="evidence" value="ECO:0007669"/>
    <property type="project" value="UniProtKB-EC"/>
</dbReference>
<reference evidence="10" key="1">
    <citation type="submission" date="2013-10" db="EMBL/GenBank/DDBJ databases">
        <title>Functional metagenomics reveals novel beta-galactosidases not predictable from gene sequences.</title>
        <authorList>
            <person name="Cheng J."/>
            <person name="Engel K."/>
            <person name="Romantsov T."/>
            <person name="Neufeld J.D."/>
            <person name="Rose D.R."/>
            <person name="Charles T.C."/>
        </authorList>
    </citation>
    <scope>NUCLEOTIDE SEQUENCE</scope>
</reference>
<evidence type="ECO:0000256" key="3">
    <source>
        <dbReference type="ARBA" id="ARBA00022490"/>
    </source>
</evidence>
<accession>X2LBM9</accession>
<evidence type="ECO:0000256" key="6">
    <source>
        <dbReference type="ARBA" id="ARBA00023098"/>
    </source>
</evidence>
<evidence type="ECO:0000256" key="5">
    <source>
        <dbReference type="ARBA" id="ARBA00022556"/>
    </source>
</evidence>
<dbReference type="GO" id="GO:0016020">
    <property type="term" value="C:membrane"/>
    <property type="evidence" value="ECO:0007669"/>
    <property type="project" value="GOC"/>
</dbReference>
<dbReference type="InterPro" id="IPR013114">
    <property type="entry name" value="FabA_FabZ"/>
</dbReference>
<keyword evidence="5" id="KW-0441">Lipid A biosynthesis</keyword>
<feature type="region of interest" description="Disordered" evidence="9">
    <location>
        <begin position="1"/>
        <end position="22"/>
    </location>
</feature>
<proteinExistence type="predicted"/>
<comment type="subcellular location">
    <subcellularLocation>
        <location evidence="1">Cytoplasm</location>
    </subcellularLocation>
</comment>
<dbReference type="EC" id="4.2.1.59" evidence="2"/>
<comment type="function">
    <text evidence="8">Involved in unsaturated fatty acids biosynthesis. Catalyzes the dehydration of short chain beta-hydroxyacyl-ACPs and long chain saturated and unsaturated beta-hydroxyacyl-ACPs.</text>
</comment>
<evidence type="ECO:0000256" key="1">
    <source>
        <dbReference type="ARBA" id="ARBA00004496"/>
    </source>
</evidence>